<organism evidence="12 13">
    <name type="scientific">Parvimonas micra</name>
    <dbReference type="NCBI Taxonomy" id="33033"/>
    <lineage>
        <taxon>Bacteria</taxon>
        <taxon>Bacillati</taxon>
        <taxon>Bacillota</taxon>
        <taxon>Tissierellia</taxon>
        <taxon>Tissierellales</taxon>
        <taxon>Peptoniphilaceae</taxon>
        <taxon>Parvimonas</taxon>
    </lineage>
</organism>
<dbReference type="FunFam" id="3.40.50.300:FF:000057">
    <property type="entry name" value="GTPase Der"/>
    <property type="match status" value="1"/>
</dbReference>
<evidence type="ECO:0000256" key="10">
    <source>
        <dbReference type="PROSITE-ProRule" id="PRU01049"/>
    </source>
</evidence>
<comment type="similarity">
    <text evidence="1 9 10 11">Belongs to the TRAFAC class TrmE-Era-EngA-EngB-Septin-like GTPase superfamily. EngA (Der) GTPase family.</text>
</comment>
<comment type="function">
    <text evidence="8 9 11">GTPase that plays an essential role in the late steps of ribosome biogenesis.</text>
</comment>
<evidence type="ECO:0000256" key="1">
    <source>
        <dbReference type="ARBA" id="ARBA00008279"/>
    </source>
</evidence>
<keyword evidence="3 9" id="KW-0690">Ribosome biogenesis</keyword>
<accession>A0A0B4S055</accession>
<dbReference type="InterPro" id="IPR027417">
    <property type="entry name" value="P-loop_NTPase"/>
</dbReference>
<comment type="subunit">
    <text evidence="9">Associates with the 50S ribosomal subunit.</text>
</comment>
<keyword evidence="4 11" id="KW-0677">Repeat</keyword>
<dbReference type="NCBIfam" id="TIGR03594">
    <property type="entry name" value="GTPase_EngA"/>
    <property type="match status" value="1"/>
</dbReference>
<proteinExistence type="inferred from homology"/>
<evidence type="ECO:0000256" key="6">
    <source>
        <dbReference type="ARBA" id="ARBA00023134"/>
    </source>
</evidence>
<dbReference type="GO" id="GO:0042254">
    <property type="term" value="P:ribosome biogenesis"/>
    <property type="evidence" value="ECO:0007669"/>
    <property type="project" value="UniProtKB-KW"/>
</dbReference>
<dbReference type="GO" id="GO:0005525">
    <property type="term" value="F:GTP binding"/>
    <property type="evidence" value="ECO:0007669"/>
    <property type="project" value="UniProtKB-UniRule"/>
</dbReference>
<dbReference type="InterPro" id="IPR005225">
    <property type="entry name" value="Small_GTP-bd"/>
</dbReference>
<evidence type="ECO:0000256" key="2">
    <source>
        <dbReference type="ARBA" id="ARBA00020953"/>
    </source>
</evidence>
<name>A0A0B4S055_9FIRM</name>
<evidence type="ECO:0000313" key="13">
    <source>
        <dbReference type="Proteomes" id="UP000031386"/>
    </source>
</evidence>
<feature type="binding site" evidence="9">
    <location>
        <begin position="120"/>
        <end position="123"/>
    </location>
    <ligand>
        <name>GTP</name>
        <dbReference type="ChEBI" id="CHEBI:37565"/>
        <label>1</label>
    </ligand>
</feature>
<feature type="binding site" evidence="9">
    <location>
        <begin position="183"/>
        <end position="190"/>
    </location>
    <ligand>
        <name>GTP</name>
        <dbReference type="ChEBI" id="CHEBI:37565"/>
        <label>2</label>
    </ligand>
</feature>
<keyword evidence="5 9" id="KW-0547">Nucleotide-binding</keyword>
<evidence type="ECO:0000256" key="5">
    <source>
        <dbReference type="ARBA" id="ARBA00022741"/>
    </source>
</evidence>
<dbReference type="Pfam" id="PF01926">
    <property type="entry name" value="MMR_HSR1"/>
    <property type="match status" value="2"/>
</dbReference>
<keyword evidence="13" id="KW-1185">Reference proteome</keyword>
<dbReference type="Gene3D" id="3.40.50.300">
    <property type="entry name" value="P-loop containing nucleotide triphosphate hydrolases"/>
    <property type="match status" value="2"/>
</dbReference>
<keyword evidence="6 9" id="KW-0342">GTP-binding</keyword>
<dbReference type="SUPFAM" id="SSF52540">
    <property type="entry name" value="P-loop containing nucleoside triphosphate hydrolases"/>
    <property type="match status" value="2"/>
</dbReference>
<protein>
    <recommendedName>
        <fullName evidence="2 9">GTPase Der</fullName>
    </recommendedName>
    <alternativeName>
        <fullName evidence="7 9">GTP-binding protein EngA</fullName>
    </alternativeName>
</protein>
<dbReference type="GO" id="GO:0043022">
    <property type="term" value="F:ribosome binding"/>
    <property type="evidence" value="ECO:0007669"/>
    <property type="project" value="TreeGrafter"/>
</dbReference>
<dbReference type="CDD" id="cd01894">
    <property type="entry name" value="EngA1"/>
    <property type="match status" value="1"/>
</dbReference>
<gene>
    <name evidence="9" type="primary">der</name>
    <name evidence="12" type="ORF">NW74_02070</name>
</gene>
<dbReference type="PRINTS" id="PR00326">
    <property type="entry name" value="GTP1OBG"/>
</dbReference>
<dbReference type="HAMAP" id="MF_00195">
    <property type="entry name" value="GTPase_Der"/>
    <property type="match status" value="1"/>
</dbReference>
<evidence type="ECO:0000256" key="9">
    <source>
        <dbReference type="HAMAP-Rule" id="MF_00195"/>
    </source>
</evidence>
<evidence type="ECO:0000256" key="3">
    <source>
        <dbReference type="ARBA" id="ARBA00022517"/>
    </source>
</evidence>
<dbReference type="CDD" id="cd01895">
    <property type="entry name" value="EngA2"/>
    <property type="match status" value="1"/>
</dbReference>
<dbReference type="PROSITE" id="PS51712">
    <property type="entry name" value="G_ENGA"/>
    <property type="match status" value="2"/>
</dbReference>
<feature type="binding site" evidence="9">
    <location>
        <begin position="10"/>
        <end position="17"/>
    </location>
    <ligand>
        <name>GTP</name>
        <dbReference type="ChEBI" id="CHEBI:37565"/>
        <label>1</label>
    </ligand>
</feature>
<dbReference type="SMART" id="SM00382">
    <property type="entry name" value="AAA"/>
    <property type="match status" value="2"/>
</dbReference>
<dbReference type="PANTHER" id="PTHR43834:SF6">
    <property type="entry name" value="GTPASE DER"/>
    <property type="match status" value="1"/>
</dbReference>
<dbReference type="FunFam" id="3.40.50.300:FF:000040">
    <property type="entry name" value="GTPase Der"/>
    <property type="match status" value="1"/>
</dbReference>
<dbReference type="PANTHER" id="PTHR43834">
    <property type="entry name" value="GTPASE DER"/>
    <property type="match status" value="1"/>
</dbReference>
<dbReference type="InterPro" id="IPR031166">
    <property type="entry name" value="G_ENGA"/>
</dbReference>
<feature type="binding site" evidence="9">
    <location>
        <begin position="57"/>
        <end position="61"/>
    </location>
    <ligand>
        <name>GTP</name>
        <dbReference type="ChEBI" id="CHEBI:37565"/>
        <label>1</label>
    </ligand>
</feature>
<dbReference type="NCBIfam" id="TIGR00231">
    <property type="entry name" value="small_GTP"/>
    <property type="match status" value="2"/>
</dbReference>
<dbReference type="InterPro" id="IPR003593">
    <property type="entry name" value="AAA+_ATPase"/>
</dbReference>
<dbReference type="Pfam" id="PF14714">
    <property type="entry name" value="KH_dom-like"/>
    <property type="match status" value="1"/>
</dbReference>
<feature type="binding site" evidence="9">
    <location>
        <begin position="230"/>
        <end position="234"/>
    </location>
    <ligand>
        <name>GTP</name>
        <dbReference type="ChEBI" id="CHEBI:37565"/>
        <label>2</label>
    </ligand>
</feature>
<feature type="binding site" evidence="9">
    <location>
        <begin position="295"/>
        <end position="298"/>
    </location>
    <ligand>
        <name>GTP</name>
        <dbReference type="ChEBI" id="CHEBI:37565"/>
        <label>2</label>
    </ligand>
</feature>
<evidence type="ECO:0000256" key="4">
    <source>
        <dbReference type="ARBA" id="ARBA00022737"/>
    </source>
</evidence>
<dbReference type="Gene3D" id="3.30.300.20">
    <property type="match status" value="1"/>
</dbReference>
<dbReference type="OrthoDB" id="9805918at2"/>
<dbReference type="InterPro" id="IPR016484">
    <property type="entry name" value="GTPase_Der"/>
</dbReference>
<dbReference type="InterPro" id="IPR032859">
    <property type="entry name" value="KH_dom-like"/>
</dbReference>
<dbReference type="Proteomes" id="UP000031386">
    <property type="component" value="Chromosome"/>
</dbReference>
<dbReference type="KEGG" id="pmic:NW74_02070"/>
<evidence type="ECO:0000256" key="7">
    <source>
        <dbReference type="ARBA" id="ARBA00032345"/>
    </source>
</evidence>
<dbReference type="EMBL" id="CP009761">
    <property type="protein sequence ID" value="AIZ36222.1"/>
    <property type="molecule type" value="Genomic_DNA"/>
</dbReference>
<reference evidence="12 13" key="1">
    <citation type="submission" date="2014-10" db="EMBL/GenBank/DDBJ databases">
        <title>Complete genome sequence of Parvimonas micra KCOM 1535 (= ChDC B708).</title>
        <authorList>
            <person name="Kook J.-K."/>
            <person name="Park S.-N."/>
            <person name="Lim Y.K."/>
            <person name="Roh H."/>
        </authorList>
    </citation>
    <scope>NUCLEOTIDE SEQUENCE [LARGE SCALE GENOMIC DNA]</scope>
    <source>
        <strain evidence="13">KCOM 1535 / ChDC B708</strain>
    </source>
</reference>
<dbReference type="PIRSF" id="PIRSF006485">
    <property type="entry name" value="GTP-binding_EngA"/>
    <property type="match status" value="1"/>
</dbReference>
<evidence type="ECO:0000256" key="11">
    <source>
        <dbReference type="RuleBase" id="RU004481"/>
    </source>
</evidence>
<dbReference type="STRING" id="33033.NW74_02070"/>
<dbReference type="InterPro" id="IPR015946">
    <property type="entry name" value="KH_dom-like_a/b"/>
</dbReference>
<dbReference type="FunFam" id="3.30.300.20:FF:000004">
    <property type="entry name" value="GTPase Der"/>
    <property type="match status" value="1"/>
</dbReference>
<dbReference type="RefSeq" id="WP_004832214.1">
    <property type="nucleotide sequence ID" value="NZ_BHYQ01000001.1"/>
</dbReference>
<evidence type="ECO:0000256" key="8">
    <source>
        <dbReference type="ARBA" id="ARBA00053470"/>
    </source>
</evidence>
<dbReference type="GeneID" id="93384454"/>
<dbReference type="AlphaFoldDB" id="A0A0B4S055"/>
<dbReference type="InterPro" id="IPR006073">
    <property type="entry name" value="GTP-bd"/>
</dbReference>
<sequence length="441" mass="50014">MERPLVCVVGRPNVGKSTLFNKLINKRIAITEDTPGVTRDRLYQDAEWQNKHFILCDTGGLEPNSDDIILQKIKAQADVAMENADVILFVVDGKSGLMDEDREISNYLRRTKKPVVLAVNKVDTHKMPAEVYEFYELGFENLNIISATQGFGLGDLLDEIIKEFPENKYTGEEDEVTKIALIGKPNVGKSSLMNRILGEERMIVSDIAGTTRDSIDSRVEIDGKTYIFTDTAGLRRKRNITENLERYSVVRTLNAVERSDIAILLIDATEGVTEQDTKVIGFAKEQNKALIIAVNKWDLIVKDNKTYKAFEDDIRTKLSFVPYAQLVFISVKTGQRIDKLFEAIKIADENYSTRISTGILNDIINDAVVHNSPPTDKGQRLKIFYASQVSVRPPKFVIFVNKVELMHFSYLRYLENQIRKNFSFTSSPIVFELRARGEENV</sequence>
<evidence type="ECO:0000313" key="12">
    <source>
        <dbReference type="EMBL" id="AIZ36222.1"/>
    </source>
</evidence>